<dbReference type="Proteomes" id="UP000069443">
    <property type="component" value="Unassembled WGS sequence"/>
</dbReference>
<comment type="caution">
    <text evidence="1">The sequence shown here is derived from an EMBL/GenBank/DDBJ whole genome shotgun (WGS) entry which is preliminary data.</text>
</comment>
<dbReference type="SUPFAM" id="SSF52968">
    <property type="entry name" value="B12-dependent dehydatase associated subunit"/>
    <property type="match status" value="1"/>
</dbReference>
<keyword evidence="2" id="KW-1185">Reference proteome</keyword>
<dbReference type="AlphaFoldDB" id="A0A124E395"/>
<organism evidence="1 2">
    <name type="scientific">Mycolicibacterium canariasense</name>
    <name type="common">Mycobacterium canariasense</name>
    <dbReference type="NCBI Taxonomy" id="228230"/>
    <lineage>
        <taxon>Bacteria</taxon>
        <taxon>Bacillati</taxon>
        <taxon>Actinomycetota</taxon>
        <taxon>Actinomycetes</taxon>
        <taxon>Mycobacteriales</taxon>
        <taxon>Mycobacteriaceae</taxon>
        <taxon>Mycolicibacterium</taxon>
    </lineage>
</organism>
<dbReference type="Gene3D" id="3.40.50.10150">
    <property type="entry name" value="B12-dependent dehydatase associated subunit"/>
    <property type="match status" value="1"/>
</dbReference>
<evidence type="ECO:0000313" key="1">
    <source>
        <dbReference type="EMBL" id="GAS99260.1"/>
    </source>
</evidence>
<protein>
    <submittedName>
        <fullName evidence="1">Dehydratase</fullName>
    </submittedName>
</protein>
<dbReference type="EMBL" id="BCSY01000129">
    <property type="protein sequence ID" value="GAS99260.1"/>
    <property type="molecule type" value="Genomic_DNA"/>
</dbReference>
<accession>A0A124E395</accession>
<dbReference type="InterPro" id="IPR010254">
    <property type="entry name" value="B12-dep_deHydtase_bsu"/>
</dbReference>
<dbReference type="STRING" id="228230.RMCC_6225"/>
<gene>
    <name evidence="1" type="ORF">RMCC_6225</name>
</gene>
<reference evidence="2" key="1">
    <citation type="journal article" date="2016" name="Genome Announc.">
        <title>Draft Genome Sequences of Five Rapidly Growing Mycobacterium Species, M. thermoresistibile, M. fortuitum subsp. acetamidolyticum, M. canariasense, M. brisbanense, and M. novocastrense.</title>
        <authorList>
            <person name="Katahira K."/>
            <person name="Ogura Y."/>
            <person name="Gotoh Y."/>
            <person name="Hayashi T."/>
        </authorList>
    </citation>
    <scope>NUCLEOTIDE SEQUENCE [LARGE SCALE GENOMIC DNA]</scope>
    <source>
        <strain evidence="2">JCM15298</strain>
    </source>
</reference>
<dbReference type="RefSeq" id="WP_234811625.1">
    <property type="nucleotide sequence ID" value="NZ_LQOL01000029.1"/>
</dbReference>
<name>A0A124E395_MYCCR</name>
<dbReference type="Pfam" id="PF02288">
    <property type="entry name" value="Dehydratase_MU"/>
    <property type="match status" value="1"/>
</dbReference>
<proteinExistence type="predicted"/>
<evidence type="ECO:0000313" key="2">
    <source>
        <dbReference type="Proteomes" id="UP000069443"/>
    </source>
</evidence>
<dbReference type="InterPro" id="IPR003208">
    <property type="entry name" value="Dehydtase/Dehydtase_re"/>
</dbReference>
<sequence length="119" mass="12032">MLKGGQPEPPSIMVISCGTPAVVSEVLAGIEEEGVPSVVECRGDDQDAHALARLAAQLSTLEVGVGIDVHGRVSVAHQKLTEATDGLFSGPGAPAEVARALGHNAARIVVGIPLRAVAP</sequence>
<reference evidence="2" key="2">
    <citation type="submission" date="2016-02" db="EMBL/GenBank/DDBJ databases">
        <title>Draft genome sequence of five rapidly growing Mycobacterium species.</title>
        <authorList>
            <person name="Katahira K."/>
            <person name="Gotou Y."/>
            <person name="Iida K."/>
            <person name="Ogura Y."/>
            <person name="Hayashi T."/>
        </authorList>
    </citation>
    <scope>NUCLEOTIDE SEQUENCE [LARGE SCALE GENOMIC DNA]</scope>
    <source>
        <strain evidence="2">JCM15298</strain>
    </source>
</reference>